<dbReference type="EMBL" id="CP002776">
    <property type="protein sequence ID" value="AEG30926.1"/>
    <property type="molecule type" value="Genomic_DNA"/>
</dbReference>
<dbReference type="KEGG" id="tcy:Thicy_0150"/>
<sequence length="367" mass="42155">MDARLRTWLNRHLIEDDIGRILLPYSRLDPRRHDLIIPSWDEMLTDQQPIPNYPPKLQLLDWSQHSRLQHWLQAIPNWIRESVALFDTHQLRLLHYAARYPQLLELLDQAPVLAWKLVAMPGSEAERVALLHGKRADLMSLFGVSAQQDGVKFLRRLRLRQVSPPILAQIDTCLLDSQRLAGLVQLPRVNSMALALAARFPALIGSRLHRTLAQLPCRPMQCQAMIALLDDAYRLAAGLGVSSAEAIGDCRYLTDVESLYRTWLHQSWSLLNASELLLTAEPQRLQYLADYVALSRMQYQAWWYDFEQPSRQLWAWLDGDEPVGVLVEQSDSCYRIVKMRQGANQLPSANVIAQVEIWLVGLNHQDL</sequence>
<accession>F6D9G9</accession>
<dbReference type="AlphaFoldDB" id="F6D9G9"/>
<reference evidence="1 2" key="1">
    <citation type="submission" date="2011-05" db="EMBL/GenBank/DDBJ databases">
        <title>Complete sequence of Thioalkalimicrobium cyclicum ALM1.</title>
        <authorList>
            <consortium name="US DOE Joint Genome Institute"/>
            <person name="Lucas S."/>
            <person name="Han J."/>
            <person name="Lapidus A."/>
            <person name="Cheng J.-F."/>
            <person name="Goodwin L."/>
            <person name="Pitluck S."/>
            <person name="Peters L."/>
            <person name="Mikhailova N."/>
            <person name="Davenport K."/>
            <person name="Han C."/>
            <person name="Tapia R."/>
            <person name="Land M."/>
            <person name="Hauser L."/>
            <person name="Kyrpides N."/>
            <person name="Ivanova N."/>
            <person name="Pagani I."/>
            <person name="Kappler U."/>
            <person name="Woyke T."/>
        </authorList>
    </citation>
    <scope>NUCLEOTIDE SEQUENCE [LARGE SCALE GENOMIC DNA]</scope>
    <source>
        <strain evidence="2">DSM 14477 / JCM 11371 / ALM1</strain>
    </source>
</reference>
<dbReference type="OrthoDB" id="5613826at2"/>
<keyword evidence="2" id="KW-1185">Reference proteome</keyword>
<gene>
    <name evidence="1" type="ordered locus">Thicy_0150</name>
</gene>
<dbReference type="STRING" id="717773.Thicy_0150"/>
<dbReference type="RefSeq" id="WP_013834710.1">
    <property type="nucleotide sequence ID" value="NC_015581.1"/>
</dbReference>
<dbReference type="HOGENOM" id="CLU_727484_0_0_6"/>
<organism evidence="1 2">
    <name type="scientific">Thiomicrospira cyclica (strain DSM 14477 / JCM 11371 / ALM1)</name>
    <name type="common">Thioalkalimicrobium cyclicum</name>
    <dbReference type="NCBI Taxonomy" id="717773"/>
    <lineage>
        <taxon>Bacteria</taxon>
        <taxon>Pseudomonadati</taxon>
        <taxon>Pseudomonadota</taxon>
        <taxon>Gammaproteobacteria</taxon>
        <taxon>Thiotrichales</taxon>
        <taxon>Piscirickettsiaceae</taxon>
        <taxon>Thiomicrospira</taxon>
    </lineage>
</organism>
<protein>
    <submittedName>
        <fullName evidence="1">Uncharacterized protein</fullName>
    </submittedName>
</protein>
<name>F6D9G9_THICA</name>
<dbReference type="Proteomes" id="UP000009232">
    <property type="component" value="Chromosome"/>
</dbReference>
<proteinExistence type="predicted"/>
<evidence type="ECO:0000313" key="1">
    <source>
        <dbReference type="EMBL" id="AEG30926.1"/>
    </source>
</evidence>
<dbReference type="eggNOG" id="ENOG5033QKS">
    <property type="taxonomic scope" value="Bacteria"/>
</dbReference>
<evidence type="ECO:0000313" key="2">
    <source>
        <dbReference type="Proteomes" id="UP000009232"/>
    </source>
</evidence>